<keyword evidence="2" id="KW-0067">ATP-binding</keyword>
<feature type="region of interest" description="Disordered" evidence="1">
    <location>
        <begin position="29"/>
        <end position="68"/>
    </location>
</feature>
<proteinExistence type="predicted"/>
<accession>A0A164TL90</accession>
<keyword evidence="2" id="KW-0547">Nucleotide-binding</keyword>
<evidence type="ECO:0000313" key="3">
    <source>
        <dbReference type="Proteomes" id="UP000076858"/>
    </source>
</evidence>
<keyword evidence="2" id="KW-0378">Hydrolase</keyword>
<feature type="compositionally biased region" description="Basic and acidic residues" evidence="1">
    <location>
        <begin position="57"/>
        <end position="68"/>
    </location>
</feature>
<dbReference type="OrthoDB" id="66977at2759"/>
<sequence>MGDYDPTLDMFDTLIYGKTVAQMGEFALGTSSRRRRRSSPEAERKPYITQTNTEYVEEYRKEERQKTL</sequence>
<keyword evidence="3" id="KW-1185">Reference proteome</keyword>
<protein>
    <submittedName>
        <fullName evidence="2">Atp-dependent rna helicase a</fullName>
    </submittedName>
</protein>
<feature type="non-terminal residue" evidence="2">
    <location>
        <position position="68"/>
    </location>
</feature>
<organism evidence="2 3">
    <name type="scientific">Daphnia magna</name>
    <dbReference type="NCBI Taxonomy" id="35525"/>
    <lineage>
        <taxon>Eukaryota</taxon>
        <taxon>Metazoa</taxon>
        <taxon>Ecdysozoa</taxon>
        <taxon>Arthropoda</taxon>
        <taxon>Crustacea</taxon>
        <taxon>Branchiopoda</taxon>
        <taxon>Diplostraca</taxon>
        <taxon>Cladocera</taxon>
        <taxon>Anomopoda</taxon>
        <taxon>Daphniidae</taxon>
        <taxon>Daphnia</taxon>
    </lineage>
</organism>
<dbReference type="GO" id="GO:0004386">
    <property type="term" value="F:helicase activity"/>
    <property type="evidence" value="ECO:0007669"/>
    <property type="project" value="UniProtKB-KW"/>
</dbReference>
<name>A0A164TL90_9CRUS</name>
<gene>
    <name evidence="2" type="ORF">APZ42_024957</name>
</gene>
<dbReference type="AlphaFoldDB" id="A0A164TL90"/>
<comment type="caution">
    <text evidence="2">The sequence shown here is derived from an EMBL/GenBank/DDBJ whole genome shotgun (WGS) entry which is preliminary data.</text>
</comment>
<keyword evidence="2" id="KW-0347">Helicase</keyword>
<evidence type="ECO:0000256" key="1">
    <source>
        <dbReference type="SAM" id="MobiDB-lite"/>
    </source>
</evidence>
<dbReference type="Proteomes" id="UP000076858">
    <property type="component" value="Unassembled WGS sequence"/>
</dbReference>
<dbReference type="EMBL" id="LRGB01001772">
    <property type="protein sequence ID" value="KZS10550.1"/>
    <property type="molecule type" value="Genomic_DNA"/>
</dbReference>
<reference evidence="2 3" key="1">
    <citation type="submission" date="2016-03" db="EMBL/GenBank/DDBJ databases">
        <title>EvidentialGene: Evidence-directed Construction of Genes on Genomes.</title>
        <authorList>
            <person name="Gilbert D.G."/>
            <person name="Choi J.-H."/>
            <person name="Mockaitis K."/>
            <person name="Colbourne J."/>
            <person name="Pfrender M."/>
        </authorList>
    </citation>
    <scope>NUCLEOTIDE SEQUENCE [LARGE SCALE GENOMIC DNA]</scope>
    <source>
        <strain evidence="2 3">Xinb3</strain>
        <tissue evidence="2">Complete organism</tissue>
    </source>
</reference>
<evidence type="ECO:0000313" key="2">
    <source>
        <dbReference type="EMBL" id="KZS10550.1"/>
    </source>
</evidence>